<sequence length="109" mass="12032">MESIAFETSHEFVQTANGVQNAFQILGDIVFAVLQSCVCNKQSLAMHAVIFKASVCVTSIPATFKRGGCRAAHFPLLEVNTDRCTLRLVLYRTYRDSTTAQVNLNGFLD</sequence>
<keyword evidence="2" id="KW-1185">Reference proteome</keyword>
<gene>
    <name evidence="1" type="ORF">PDIGIT_LOCUS7874</name>
</gene>
<proteinExistence type="predicted"/>
<reference evidence="1" key="1">
    <citation type="submission" date="2023-01" db="EMBL/GenBank/DDBJ databases">
        <authorList>
            <person name="Van Ghelder C."/>
            <person name="Rancurel C."/>
        </authorList>
    </citation>
    <scope>NUCLEOTIDE SEQUENCE</scope>
    <source>
        <strain evidence="1">CNCM I-4278</strain>
    </source>
</reference>
<evidence type="ECO:0000313" key="1">
    <source>
        <dbReference type="EMBL" id="CAI6334805.1"/>
    </source>
</evidence>
<comment type="caution">
    <text evidence="1">The sequence shown here is derived from an EMBL/GenBank/DDBJ whole genome shotgun (WGS) entry which is preliminary data.</text>
</comment>
<evidence type="ECO:0000313" key="2">
    <source>
        <dbReference type="Proteomes" id="UP001152607"/>
    </source>
</evidence>
<dbReference type="Proteomes" id="UP001152607">
    <property type="component" value="Unassembled WGS sequence"/>
</dbReference>
<dbReference type="EMBL" id="CAOQHR010000005">
    <property type="protein sequence ID" value="CAI6334805.1"/>
    <property type="molecule type" value="Genomic_DNA"/>
</dbReference>
<organism evidence="1 2">
    <name type="scientific">Periconia digitata</name>
    <dbReference type="NCBI Taxonomy" id="1303443"/>
    <lineage>
        <taxon>Eukaryota</taxon>
        <taxon>Fungi</taxon>
        <taxon>Dikarya</taxon>
        <taxon>Ascomycota</taxon>
        <taxon>Pezizomycotina</taxon>
        <taxon>Dothideomycetes</taxon>
        <taxon>Pleosporomycetidae</taxon>
        <taxon>Pleosporales</taxon>
        <taxon>Massarineae</taxon>
        <taxon>Periconiaceae</taxon>
        <taxon>Periconia</taxon>
    </lineage>
</organism>
<protein>
    <submittedName>
        <fullName evidence="1">Uncharacterized protein</fullName>
    </submittedName>
</protein>
<accession>A0A9W4XNC4</accession>
<name>A0A9W4XNC4_9PLEO</name>
<dbReference type="AlphaFoldDB" id="A0A9W4XNC4"/>